<sequence>MIKSSQKIILDYQKLVKAIKAHKVLNKKIVCTIGSWDVLHIGHLRYLKKAKELGDILVVGVDSDKTIKTYKHTSLGPIIPQDERIEMLSYQSFVDYITLINDVDKKGRWKMGLIKSIKPNIFVATTGESYPIEQRKEIAKFCGQLKILPRQARNTSTTKIIERTFKKHLKYILSNTKL</sequence>
<organism evidence="4 5">
    <name type="scientific">Candidatus Nealsonbacteria bacterium CG11_big_fil_rev_8_21_14_0_20_35_11</name>
    <dbReference type="NCBI Taxonomy" id="1974713"/>
    <lineage>
        <taxon>Bacteria</taxon>
        <taxon>Candidatus Nealsoniibacteriota</taxon>
    </lineage>
</organism>
<evidence type="ECO:0000256" key="2">
    <source>
        <dbReference type="ARBA" id="ARBA00022695"/>
    </source>
</evidence>
<evidence type="ECO:0000256" key="1">
    <source>
        <dbReference type="ARBA" id="ARBA00022679"/>
    </source>
</evidence>
<dbReference type="GO" id="GO:0016779">
    <property type="term" value="F:nucleotidyltransferase activity"/>
    <property type="evidence" value="ECO:0007669"/>
    <property type="project" value="UniProtKB-KW"/>
</dbReference>
<dbReference type="Proteomes" id="UP000231139">
    <property type="component" value="Unassembled WGS sequence"/>
</dbReference>
<comment type="caution">
    <text evidence="4">The sequence shown here is derived from an EMBL/GenBank/DDBJ whole genome shotgun (WGS) entry which is preliminary data.</text>
</comment>
<keyword evidence="1" id="KW-0808">Transferase</keyword>
<dbReference type="NCBIfam" id="TIGR00125">
    <property type="entry name" value="cyt_tran_rel"/>
    <property type="match status" value="1"/>
</dbReference>
<dbReference type="InterPro" id="IPR050385">
    <property type="entry name" value="Archaeal_FAD_synthase"/>
</dbReference>
<name>A0A2H0N3W1_9BACT</name>
<reference evidence="4 5" key="1">
    <citation type="submission" date="2017-09" db="EMBL/GenBank/DDBJ databases">
        <title>Depth-based differentiation of microbial function through sediment-hosted aquifers and enrichment of novel symbionts in the deep terrestrial subsurface.</title>
        <authorList>
            <person name="Probst A.J."/>
            <person name="Ladd B."/>
            <person name="Jarett J.K."/>
            <person name="Geller-Mcgrath D.E."/>
            <person name="Sieber C.M."/>
            <person name="Emerson J.B."/>
            <person name="Anantharaman K."/>
            <person name="Thomas B.C."/>
            <person name="Malmstrom R."/>
            <person name="Stieglmeier M."/>
            <person name="Klingl A."/>
            <person name="Woyke T."/>
            <person name="Ryan C.M."/>
            <person name="Banfield J.F."/>
        </authorList>
    </citation>
    <scope>NUCLEOTIDE SEQUENCE [LARGE SCALE GENOMIC DNA]</scope>
    <source>
        <strain evidence="4">CG11_big_fil_rev_8_21_14_0_20_35_11</strain>
    </source>
</reference>
<dbReference type="Gene3D" id="3.40.50.620">
    <property type="entry name" value="HUPs"/>
    <property type="match status" value="1"/>
</dbReference>
<dbReference type="SUPFAM" id="SSF52374">
    <property type="entry name" value="Nucleotidylyl transferase"/>
    <property type="match status" value="1"/>
</dbReference>
<gene>
    <name evidence="4" type="ORF">COV62_00530</name>
</gene>
<evidence type="ECO:0000313" key="5">
    <source>
        <dbReference type="Proteomes" id="UP000231139"/>
    </source>
</evidence>
<evidence type="ECO:0000259" key="3">
    <source>
        <dbReference type="Pfam" id="PF01467"/>
    </source>
</evidence>
<evidence type="ECO:0000313" key="4">
    <source>
        <dbReference type="EMBL" id="PIR02786.1"/>
    </source>
</evidence>
<dbReference type="InterPro" id="IPR004821">
    <property type="entry name" value="Cyt_trans-like"/>
</dbReference>
<protein>
    <recommendedName>
        <fullName evidence="3">Cytidyltransferase-like domain-containing protein</fullName>
    </recommendedName>
</protein>
<dbReference type="PANTHER" id="PTHR43793">
    <property type="entry name" value="FAD SYNTHASE"/>
    <property type="match status" value="1"/>
</dbReference>
<dbReference type="EMBL" id="PCWK01000013">
    <property type="protein sequence ID" value="PIR02786.1"/>
    <property type="molecule type" value="Genomic_DNA"/>
</dbReference>
<dbReference type="InterPro" id="IPR014729">
    <property type="entry name" value="Rossmann-like_a/b/a_fold"/>
</dbReference>
<dbReference type="Pfam" id="PF01467">
    <property type="entry name" value="CTP_transf_like"/>
    <property type="match status" value="1"/>
</dbReference>
<dbReference type="AlphaFoldDB" id="A0A2H0N3W1"/>
<keyword evidence="2" id="KW-0548">Nucleotidyltransferase</keyword>
<feature type="domain" description="Cytidyltransferase-like" evidence="3">
    <location>
        <begin position="32"/>
        <end position="163"/>
    </location>
</feature>
<accession>A0A2H0N3W1</accession>
<proteinExistence type="predicted"/>
<dbReference type="PANTHER" id="PTHR43793:SF1">
    <property type="entry name" value="FAD SYNTHASE"/>
    <property type="match status" value="1"/>
</dbReference>